<dbReference type="SMART" id="SM01272">
    <property type="entry name" value="LsmAD"/>
    <property type="match status" value="1"/>
</dbReference>
<evidence type="ECO:0000313" key="3">
    <source>
        <dbReference type="EMBL" id="KAG0281285.1"/>
    </source>
</evidence>
<organism evidence="3 4">
    <name type="scientific">Linnemannia gamsii</name>
    <dbReference type="NCBI Taxonomy" id="64522"/>
    <lineage>
        <taxon>Eukaryota</taxon>
        <taxon>Fungi</taxon>
        <taxon>Fungi incertae sedis</taxon>
        <taxon>Mucoromycota</taxon>
        <taxon>Mortierellomycotina</taxon>
        <taxon>Mortierellomycetes</taxon>
        <taxon>Mortierellales</taxon>
        <taxon>Mortierellaceae</taxon>
        <taxon>Linnemannia</taxon>
    </lineage>
</organism>
<dbReference type="Proteomes" id="UP001194696">
    <property type="component" value="Unassembled WGS sequence"/>
</dbReference>
<feature type="compositionally biased region" description="Polar residues" evidence="1">
    <location>
        <begin position="27"/>
        <end position="39"/>
    </location>
</feature>
<name>A0ABQ7JMN6_9FUNG</name>
<evidence type="ECO:0000256" key="1">
    <source>
        <dbReference type="SAM" id="MobiDB-lite"/>
    </source>
</evidence>
<feature type="region of interest" description="Disordered" evidence="1">
    <location>
        <begin position="159"/>
        <end position="183"/>
    </location>
</feature>
<feature type="compositionally biased region" description="Polar residues" evidence="1">
    <location>
        <begin position="670"/>
        <end position="680"/>
    </location>
</feature>
<feature type="compositionally biased region" description="Low complexity" evidence="1">
    <location>
        <begin position="356"/>
        <end position="373"/>
    </location>
</feature>
<dbReference type="PANTHER" id="PTHR12854">
    <property type="entry name" value="ATAXIN 2-RELATED"/>
    <property type="match status" value="1"/>
</dbReference>
<feature type="compositionally biased region" description="Pro residues" evidence="1">
    <location>
        <begin position="332"/>
        <end position="342"/>
    </location>
</feature>
<proteinExistence type="predicted"/>
<sequence length="861" mass="91908">MSSLNGRPANKSGKAVFVQRGGKGKLGTQSPPTTNQAGFSPSVSPVPQSSGPTTASVPVKETVINETDLKHMHDRMLFLLSNMIGMTVEITVKNGSKYEGLFHTAFTEGELGIVLRLAKAISGKDKKDNSPLISQMIVLAKDCMAINVIGVDFVPAERTGPERGEREGFKTDTDISRSGDIKQRDLKKWAPDGHLSYGGIEDDLGDTNHNSSTSWDQFAANERLFGVRTDFDEEIYTTKLDRTGADYKAREQQAIQIAQEIQQSVSNNVHMREERGLAVDDSGLDEEDLYGAVVRDPLPASNKYMPPAMRRQQELNQQRRPSTPVQTLARPAPTPTPAPAPVPASVSAQTTPAQHSSSTLPTKPLSTTTPQSLQSLKSIPSDQPAASAASATASTPKPAEATSISRSNSVKNSSSPINLRDLRTHNPVSTLLNAATIQGSKNQQIPEHAVDSKQIEENLAKFAMTVSTFATNDKVLVSQRKTELMQQRKAGLAAELKQFGKELTKKLNTPVPEDVKEIFGKKNEVAADKAKEAAKAGKAVDKEKTLSDVKEAKPEFAKSATTTTTTATTTSMSSTSSITPAISATPATTDKPAVTKPTTGSSFKFNIKASEFKPNVNAAPFTPSFGGSDKKSTTLTSTAADKNVFFGKVIKKGPLPLQSSMVGPFKKGQATPNPASTTPTWPYGQRAFRHQFQVTNRYDDDMMYSQSMTGHNGNGAGGYYSMGPYSYGPSGQFGVPPPMTMGGPNHMVPFLGGGGPVPFSQPPPGMPHTAAGPGYPQMAPTTAPHYAPQGFPPGRSGMLPPSGAPVMMRYPPPEMMATMGPNGMMMHQRPMGMDPQMMHYAAVGREAGLNEDAAPEAGAGN</sequence>
<dbReference type="Pfam" id="PF14438">
    <property type="entry name" value="SM-ATX"/>
    <property type="match status" value="1"/>
</dbReference>
<evidence type="ECO:0000259" key="2">
    <source>
        <dbReference type="SMART" id="SM01272"/>
    </source>
</evidence>
<feature type="domain" description="LsmAD" evidence="2">
    <location>
        <begin position="225"/>
        <end position="296"/>
    </location>
</feature>
<feature type="region of interest" description="Disordered" evidence="1">
    <location>
        <begin position="660"/>
        <end position="682"/>
    </location>
</feature>
<feature type="region of interest" description="Disordered" evidence="1">
    <location>
        <begin position="311"/>
        <end position="422"/>
    </location>
</feature>
<dbReference type="Pfam" id="PF06741">
    <property type="entry name" value="LsmAD"/>
    <property type="match status" value="1"/>
</dbReference>
<reference evidence="3 4" key="1">
    <citation type="journal article" date="2020" name="Fungal Divers.">
        <title>Resolving the Mortierellaceae phylogeny through synthesis of multi-gene phylogenetics and phylogenomics.</title>
        <authorList>
            <person name="Vandepol N."/>
            <person name="Liber J."/>
            <person name="Desiro A."/>
            <person name="Na H."/>
            <person name="Kennedy M."/>
            <person name="Barry K."/>
            <person name="Grigoriev I.V."/>
            <person name="Miller A.N."/>
            <person name="O'Donnell K."/>
            <person name="Stajich J.E."/>
            <person name="Bonito G."/>
        </authorList>
    </citation>
    <scope>NUCLEOTIDE SEQUENCE [LARGE SCALE GENOMIC DNA]</scope>
    <source>
        <strain evidence="3 4">AD045</strain>
    </source>
</reference>
<dbReference type="EMBL" id="JAAAIM010001195">
    <property type="protein sequence ID" value="KAG0281285.1"/>
    <property type="molecule type" value="Genomic_DNA"/>
</dbReference>
<feature type="compositionally biased region" description="Polar residues" evidence="1">
    <location>
        <begin position="314"/>
        <end position="326"/>
    </location>
</feature>
<feature type="compositionally biased region" description="Low complexity" evidence="1">
    <location>
        <begin position="384"/>
        <end position="418"/>
    </location>
</feature>
<protein>
    <recommendedName>
        <fullName evidence="2">LsmAD domain-containing protein</fullName>
    </recommendedName>
</protein>
<feature type="compositionally biased region" description="Low complexity" evidence="1">
    <location>
        <begin position="40"/>
        <end position="52"/>
    </location>
</feature>
<dbReference type="InterPro" id="IPR025852">
    <property type="entry name" value="SM_dom_ATX"/>
</dbReference>
<accession>A0ABQ7JMN6</accession>
<keyword evidence="4" id="KW-1185">Reference proteome</keyword>
<gene>
    <name evidence="3" type="ORF">BGZ96_001188</name>
</gene>
<dbReference type="InterPro" id="IPR009604">
    <property type="entry name" value="LsmAD_domain"/>
</dbReference>
<dbReference type="PANTHER" id="PTHR12854:SF7">
    <property type="entry name" value="ATAXIN-2 HOMOLOG"/>
    <property type="match status" value="1"/>
</dbReference>
<feature type="compositionally biased region" description="Low complexity" evidence="1">
    <location>
        <begin position="559"/>
        <end position="589"/>
    </location>
</feature>
<feature type="region of interest" description="Disordered" evidence="1">
    <location>
        <begin position="557"/>
        <end position="600"/>
    </location>
</feature>
<feature type="region of interest" description="Disordered" evidence="1">
    <location>
        <begin position="1"/>
        <end position="56"/>
    </location>
</feature>
<dbReference type="InterPro" id="IPR045117">
    <property type="entry name" value="ATXN2-like"/>
</dbReference>
<comment type="caution">
    <text evidence="3">The sequence shown here is derived from an EMBL/GenBank/DDBJ whole genome shotgun (WGS) entry which is preliminary data.</text>
</comment>
<evidence type="ECO:0000313" key="4">
    <source>
        <dbReference type="Proteomes" id="UP001194696"/>
    </source>
</evidence>